<keyword evidence="3" id="KW-1185">Reference proteome</keyword>
<dbReference type="VEuPathDB" id="FungiDB:F503_08879"/>
<evidence type="ECO:0000313" key="2">
    <source>
        <dbReference type="EMBL" id="EPE03002.1"/>
    </source>
</evidence>
<dbReference type="EMBL" id="KE148172">
    <property type="protein sequence ID" value="EPE03002.1"/>
    <property type="molecule type" value="Genomic_DNA"/>
</dbReference>
<feature type="compositionally biased region" description="Polar residues" evidence="1">
    <location>
        <begin position="133"/>
        <end position="143"/>
    </location>
</feature>
<feature type="region of interest" description="Disordered" evidence="1">
    <location>
        <begin position="402"/>
        <end position="428"/>
    </location>
</feature>
<accession>S3BRE4</accession>
<feature type="region of interest" description="Disordered" evidence="1">
    <location>
        <begin position="211"/>
        <end position="251"/>
    </location>
</feature>
<feature type="compositionally biased region" description="Basic and acidic residues" evidence="1">
    <location>
        <begin position="488"/>
        <end position="500"/>
    </location>
</feature>
<feature type="region of interest" description="Disordered" evidence="1">
    <location>
        <begin position="484"/>
        <end position="662"/>
    </location>
</feature>
<dbReference type="OMA" id="SGVEMWR"/>
<feature type="compositionally biased region" description="Low complexity" evidence="1">
    <location>
        <begin position="404"/>
        <end position="428"/>
    </location>
</feature>
<name>S3BRE4_OPHP1</name>
<evidence type="ECO:0000313" key="3">
    <source>
        <dbReference type="Proteomes" id="UP000016923"/>
    </source>
</evidence>
<sequence>MPFEQTVTIINNSGKIISTGKHLVSIFKEARSAYKEKKEALKQERSGNFRRAHTFNVARSSSFHGPFVEEYDDGRHYDEYDEQYHRNHRSLGYHHNPGLIEDGRRLSLDDGDHRSHVSYMSSDSRRQPRLKRSSTAGDATSHSGRGERRIPRPPLTINNLRTLTEVSATRPSVAPQSFRPNLQPYAETAPRDMMASRVALDEAVPPPFAADLSRGPSVAAPRSSMMVHRPRSDPAMNRHARGTTSVSSSHPIDMHLAYGDIPPDLASRADLDAVGDESPDQKKAEAQTLVDRVESLLNEAHCIHHTATSIIRHLQDNPEAAAAVALTLAELSAILTKLSPAFLGVVKGGSPAVFALLASPQFLIGTSIAVGVTVVLFGGWKIVKRISEVNAAREDKAAIEMAEQSPSQPQTQQIPGERPNLALPANNRPPTLISNGFDEALVLEEELSTIECWRRGIVQPPDSDRETEPWEGTEVTEAEIELISPEAMRSRITLDDERTLRSVRTRRSTKSHSHYQSSSTRGESTRKGKKPRAEESSLDIPERHSSKDSHHDDSQSKSGDRHRSRSHRDRHDGLESEAGSVSTSRSSHRSHSRRHKESRGDGSKASGPSVIVTPPSEAGSAASKDKKAITGGNGGNMLKQLFKKKKEKEAKHKDGASVSVMA</sequence>
<proteinExistence type="predicted"/>
<dbReference type="STRING" id="1262450.S3BRE4"/>
<feature type="compositionally biased region" description="Basic and acidic residues" evidence="1">
    <location>
        <begin position="104"/>
        <end position="115"/>
    </location>
</feature>
<reference evidence="2 3" key="1">
    <citation type="journal article" date="2013" name="BMC Genomics">
        <title>The genome and transcriptome of the pine saprophyte Ophiostoma piceae, and a comparison with the bark beetle-associated pine pathogen Grosmannia clavigera.</title>
        <authorList>
            <person name="Haridas S."/>
            <person name="Wang Y."/>
            <person name="Lim L."/>
            <person name="Massoumi Alamouti S."/>
            <person name="Jackman S."/>
            <person name="Docking R."/>
            <person name="Robertson G."/>
            <person name="Birol I."/>
            <person name="Bohlmann J."/>
            <person name="Breuil C."/>
        </authorList>
    </citation>
    <scope>NUCLEOTIDE SEQUENCE [LARGE SCALE GENOMIC DNA]</scope>
    <source>
        <strain evidence="2 3">UAMH 11346</strain>
    </source>
</reference>
<feature type="region of interest" description="Disordered" evidence="1">
    <location>
        <begin position="104"/>
        <end position="159"/>
    </location>
</feature>
<dbReference type="AlphaFoldDB" id="S3BRE4"/>
<dbReference type="Proteomes" id="UP000016923">
    <property type="component" value="Unassembled WGS sequence"/>
</dbReference>
<feature type="compositionally biased region" description="Basic residues" evidence="1">
    <location>
        <begin position="501"/>
        <end position="513"/>
    </location>
</feature>
<evidence type="ECO:0000256" key="1">
    <source>
        <dbReference type="SAM" id="MobiDB-lite"/>
    </source>
</evidence>
<organism evidence="2 3">
    <name type="scientific">Ophiostoma piceae (strain UAMH 11346)</name>
    <name type="common">Sap stain fungus</name>
    <dbReference type="NCBI Taxonomy" id="1262450"/>
    <lineage>
        <taxon>Eukaryota</taxon>
        <taxon>Fungi</taxon>
        <taxon>Dikarya</taxon>
        <taxon>Ascomycota</taxon>
        <taxon>Pezizomycotina</taxon>
        <taxon>Sordariomycetes</taxon>
        <taxon>Sordariomycetidae</taxon>
        <taxon>Ophiostomatales</taxon>
        <taxon>Ophiostomataceae</taxon>
        <taxon>Ophiostoma</taxon>
    </lineage>
</organism>
<gene>
    <name evidence="2" type="ORF">F503_08879</name>
</gene>
<feature type="compositionally biased region" description="Basic residues" evidence="1">
    <location>
        <begin position="586"/>
        <end position="597"/>
    </location>
</feature>
<protein>
    <submittedName>
        <fullName evidence="2">Uncharacterized protein</fullName>
    </submittedName>
</protein>
<dbReference type="HOGENOM" id="CLU_022040_0_0_1"/>
<feature type="compositionally biased region" description="Basic and acidic residues" evidence="1">
    <location>
        <begin position="523"/>
        <end position="561"/>
    </location>
</feature>
<dbReference type="eggNOG" id="ENOG502S7RC">
    <property type="taxonomic scope" value="Eukaryota"/>
</dbReference>
<dbReference type="OrthoDB" id="5402307at2759"/>